<comment type="similarity">
    <text evidence="2 12">Belongs to the TBCC family.</text>
</comment>
<evidence type="ECO:0000256" key="5">
    <source>
        <dbReference type="ARBA" id="ARBA00022475"/>
    </source>
</evidence>
<keyword evidence="10" id="KW-0564">Palmitate</keyword>
<dbReference type="Proteomes" id="UP000694941">
    <property type="component" value="Unplaced"/>
</dbReference>
<evidence type="ECO:0000256" key="2">
    <source>
        <dbReference type="ARBA" id="ARBA00008848"/>
    </source>
</evidence>
<evidence type="ECO:0000313" key="15">
    <source>
        <dbReference type="Proteomes" id="UP000694941"/>
    </source>
</evidence>
<evidence type="ECO:0000256" key="12">
    <source>
        <dbReference type="PIRNR" id="PIRNR037947"/>
    </source>
</evidence>
<gene>
    <name evidence="16 17 18 19" type="primary">LOC106466644</name>
</gene>
<dbReference type="PANTHER" id="PTHR15440">
    <property type="entry name" value="XRP2 PROTEIN"/>
    <property type="match status" value="1"/>
</dbReference>
<dbReference type="GeneID" id="106466644"/>
<name>A0ABM1T3E7_LIMPO</name>
<evidence type="ECO:0000256" key="7">
    <source>
        <dbReference type="ARBA" id="ARBA00022741"/>
    </source>
</evidence>
<accession>A0ABM1T3E7</accession>
<dbReference type="InterPro" id="IPR016098">
    <property type="entry name" value="CAP/MinC_C"/>
</dbReference>
<evidence type="ECO:0000256" key="8">
    <source>
        <dbReference type="ARBA" id="ARBA00023134"/>
    </source>
</evidence>
<dbReference type="InterPro" id="IPR017901">
    <property type="entry name" value="C-CAP_CF_C-like"/>
</dbReference>
<keyword evidence="15" id="KW-1185">Reference proteome</keyword>
<dbReference type="InterPro" id="IPR006599">
    <property type="entry name" value="CARP_motif"/>
</dbReference>
<evidence type="ECO:0000313" key="18">
    <source>
        <dbReference type="RefSeq" id="XP_022250402.1"/>
    </source>
</evidence>
<evidence type="ECO:0000259" key="14">
    <source>
        <dbReference type="PROSITE" id="PS51329"/>
    </source>
</evidence>
<keyword evidence="5" id="KW-1003">Cell membrane</keyword>
<keyword evidence="4 12" id="KW-0343">GTPase activation</keyword>
<dbReference type="Gene3D" id="2.160.20.70">
    <property type="match status" value="1"/>
</dbReference>
<keyword evidence="8 12" id="KW-0342">GTP-binding</keyword>
<dbReference type="RefSeq" id="XP_022250401.1">
    <property type="nucleotide sequence ID" value="XM_022394693.1"/>
</dbReference>
<evidence type="ECO:0000313" key="16">
    <source>
        <dbReference type="RefSeq" id="XP_013782389.1"/>
    </source>
</evidence>
<comment type="function">
    <text evidence="12">Acts as a GTPase-activating protein (GAP) for tubulin in concert with tubulin-specific chaperone C, but does not enhance tubulin heterodimerization.</text>
</comment>
<organism evidence="15 19">
    <name type="scientific">Limulus polyphemus</name>
    <name type="common">Atlantic horseshoe crab</name>
    <dbReference type="NCBI Taxonomy" id="6850"/>
    <lineage>
        <taxon>Eukaryota</taxon>
        <taxon>Metazoa</taxon>
        <taxon>Ecdysozoa</taxon>
        <taxon>Arthropoda</taxon>
        <taxon>Chelicerata</taxon>
        <taxon>Merostomata</taxon>
        <taxon>Xiphosura</taxon>
        <taxon>Limulidae</taxon>
        <taxon>Limulus</taxon>
    </lineage>
</organism>
<protein>
    <recommendedName>
        <fullName evidence="3 12">Protein XRP2</fullName>
    </recommendedName>
</protein>
<dbReference type="PIRSF" id="PIRSF037947">
    <property type="entry name" value="Protein_XRP2"/>
    <property type="match status" value="1"/>
</dbReference>
<dbReference type="PANTHER" id="PTHR15440:SF0">
    <property type="entry name" value="PROTEIN XRP2"/>
    <property type="match status" value="1"/>
</dbReference>
<dbReference type="PROSITE" id="PS51329">
    <property type="entry name" value="C_CAP_COFACTOR_C"/>
    <property type="match status" value="1"/>
</dbReference>
<feature type="region of interest" description="Disordered" evidence="13">
    <location>
        <begin position="1"/>
        <end position="27"/>
    </location>
</feature>
<keyword evidence="6" id="KW-0519">Myristate</keyword>
<proteinExistence type="inferred from homology"/>
<dbReference type="RefSeq" id="XP_022250402.1">
    <property type="nucleotide sequence ID" value="XM_022394694.1"/>
</dbReference>
<evidence type="ECO:0000256" key="10">
    <source>
        <dbReference type="ARBA" id="ARBA00023139"/>
    </source>
</evidence>
<evidence type="ECO:0000256" key="11">
    <source>
        <dbReference type="ARBA" id="ARBA00023288"/>
    </source>
</evidence>
<evidence type="ECO:0000256" key="3">
    <source>
        <dbReference type="ARBA" id="ARBA00015771"/>
    </source>
</evidence>
<comment type="subcellular location">
    <subcellularLocation>
        <location evidence="1">Cell membrane</location>
        <topology evidence="1">Lipid-anchor</topology>
        <orientation evidence="1">Cytoplasmic side</orientation>
    </subcellularLocation>
</comment>
<dbReference type="InterPro" id="IPR012945">
    <property type="entry name" value="Tubulin-bd_cofactor_C_dom"/>
</dbReference>
<dbReference type="InterPro" id="IPR036223">
    <property type="entry name" value="CAP_C_sf"/>
</dbReference>
<dbReference type="SMART" id="SM00673">
    <property type="entry name" value="CARP"/>
    <property type="match status" value="2"/>
</dbReference>
<evidence type="ECO:0000256" key="1">
    <source>
        <dbReference type="ARBA" id="ARBA00004342"/>
    </source>
</evidence>
<keyword evidence="11" id="KW-0449">Lipoprotein</keyword>
<evidence type="ECO:0000256" key="6">
    <source>
        <dbReference type="ARBA" id="ARBA00022707"/>
    </source>
</evidence>
<dbReference type="SUPFAM" id="SSF69340">
    <property type="entry name" value="C-terminal domain of adenylylcyclase associated protein"/>
    <property type="match status" value="1"/>
</dbReference>
<evidence type="ECO:0000256" key="9">
    <source>
        <dbReference type="ARBA" id="ARBA00023136"/>
    </source>
</evidence>
<evidence type="ECO:0000313" key="19">
    <source>
        <dbReference type="RefSeq" id="XP_022250403.1"/>
    </source>
</evidence>
<evidence type="ECO:0000256" key="13">
    <source>
        <dbReference type="SAM" id="MobiDB-lite"/>
    </source>
</evidence>
<dbReference type="RefSeq" id="XP_022250403.1">
    <property type="nucleotide sequence ID" value="XM_022394695.1"/>
</dbReference>
<dbReference type="Pfam" id="PF07986">
    <property type="entry name" value="TBCC"/>
    <property type="match status" value="1"/>
</dbReference>
<evidence type="ECO:0000256" key="4">
    <source>
        <dbReference type="ARBA" id="ARBA00022468"/>
    </source>
</evidence>
<evidence type="ECO:0000313" key="17">
    <source>
        <dbReference type="RefSeq" id="XP_022250401.1"/>
    </source>
</evidence>
<keyword evidence="9" id="KW-0472">Membrane</keyword>
<dbReference type="Gene3D" id="3.30.70.141">
    <property type="entry name" value="Nucleoside diphosphate kinase-like domain"/>
    <property type="match status" value="1"/>
</dbReference>
<keyword evidence="7 12" id="KW-0547">Nucleotide-binding</keyword>
<dbReference type="InterPro" id="IPR036850">
    <property type="entry name" value="NDK-like_dom_sf"/>
</dbReference>
<dbReference type="RefSeq" id="XP_013782389.1">
    <property type="nucleotide sequence ID" value="XM_013926935.2"/>
</dbReference>
<feature type="domain" description="C-CAP/cofactor C-like" evidence="14">
    <location>
        <begin position="23"/>
        <end position="175"/>
    </location>
</feature>
<sequence length="348" mass="39042">MGCLQSKSRQASKEKENDTNKSYSWDNKKKLNPKDFTIENLKDETAGRLPGTVNGEQFIIQNCMNCNIYIFDHISTVTVDDCINCNIFVGPSRGSVFLRGCEGSKFMIACQQFRARDCKKLNLFLCCSTQPSIESCTGMKFGCFSYFYEELEEQFKKAGISIFNNNWNNVHDFTPVAGEQNWTLVPQNIKVEEFLPLPTTNEFSHMKISMEPSSSVVPTTLGIRSKMSKQSCLVVFFSDGQAQQRALSFIKKLELTNNVLIRTKQVQLEKNDAERVFGSSSYNSVISRGHVIALEYNGDESITACQDTAKAISTETGLTGLVYVSTCPDAAAQQIENFFNFADMHMSV</sequence>
<reference evidence="16 17" key="1">
    <citation type="submission" date="2025-05" db="UniProtKB">
        <authorList>
            <consortium name="RefSeq"/>
        </authorList>
    </citation>
    <scope>IDENTIFICATION</scope>
    <source>
        <tissue evidence="16 17">Muscle</tissue>
    </source>
</reference>
<dbReference type="InterPro" id="IPR039093">
    <property type="entry name" value="XRP2"/>
</dbReference>
<dbReference type="SUPFAM" id="SSF54919">
    <property type="entry name" value="Nucleoside diphosphate kinase, NDK"/>
    <property type="match status" value="1"/>
</dbReference>